<organism evidence="1 2">
    <name type="scientific">Diphasiastrum complanatum</name>
    <name type="common">Issler's clubmoss</name>
    <name type="synonym">Lycopodium complanatum</name>
    <dbReference type="NCBI Taxonomy" id="34168"/>
    <lineage>
        <taxon>Eukaryota</taxon>
        <taxon>Viridiplantae</taxon>
        <taxon>Streptophyta</taxon>
        <taxon>Embryophyta</taxon>
        <taxon>Tracheophyta</taxon>
        <taxon>Lycopodiopsida</taxon>
        <taxon>Lycopodiales</taxon>
        <taxon>Lycopodiaceae</taxon>
        <taxon>Lycopodioideae</taxon>
        <taxon>Diphasiastrum</taxon>
    </lineage>
</organism>
<protein>
    <submittedName>
        <fullName evidence="1">Uncharacterized protein</fullName>
    </submittedName>
</protein>
<dbReference type="Proteomes" id="UP001162992">
    <property type="component" value="Chromosome 11"/>
</dbReference>
<name>A0ACC2C830_DIPCM</name>
<dbReference type="EMBL" id="CM055102">
    <property type="protein sequence ID" value="KAJ7538155.1"/>
    <property type="molecule type" value="Genomic_DNA"/>
</dbReference>
<reference evidence="2" key="1">
    <citation type="journal article" date="2024" name="Proc. Natl. Acad. Sci. U.S.A.">
        <title>Extraordinary preservation of gene collinearity over three hundred million years revealed in homosporous lycophytes.</title>
        <authorList>
            <person name="Li C."/>
            <person name="Wickell D."/>
            <person name="Kuo L.Y."/>
            <person name="Chen X."/>
            <person name="Nie B."/>
            <person name="Liao X."/>
            <person name="Peng D."/>
            <person name="Ji J."/>
            <person name="Jenkins J."/>
            <person name="Williams M."/>
            <person name="Shu S."/>
            <person name="Plott C."/>
            <person name="Barry K."/>
            <person name="Rajasekar S."/>
            <person name="Grimwood J."/>
            <person name="Han X."/>
            <person name="Sun S."/>
            <person name="Hou Z."/>
            <person name="He W."/>
            <person name="Dai G."/>
            <person name="Sun C."/>
            <person name="Schmutz J."/>
            <person name="Leebens-Mack J.H."/>
            <person name="Li F.W."/>
            <person name="Wang L."/>
        </authorList>
    </citation>
    <scope>NUCLEOTIDE SEQUENCE [LARGE SCALE GENOMIC DNA]</scope>
    <source>
        <strain evidence="2">cv. PW_Plant_1</strain>
    </source>
</reference>
<evidence type="ECO:0000313" key="1">
    <source>
        <dbReference type="EMBL" id="KAJ7538155.1"/>
    </source>
</evidence>
<keyword evidence="2" id="KW-1185">Reference proteome</keyword>
<sequence length="994" mass="108509">MDHIHSPVSAHILQRFVRELWSCLKQKRRARNAGEVFCNMASTQIAEDNGGKRPMWVYPETTGADAPERWGHSACFCEGKLYIFGGCCGGLHFRELLTLDLKTMAWSSLASTGHQPETRDSHSAVLMGQRMIIFGGTNGSKKFNDVYILDLSAQSWSHPSVKGDPPAPRESHSATLVGDKRIVIFGGSGEGDGNHLNDLHILHLDNMEWTSPQVKGKLPTCRDSHTAVAIGNQLFVYGGDCRDRYLGELDILDLQTLTWIKLEMADGIQPGVRAGHAAVTLDNKMYIFGGVGDRAYYNDVWMLDVDSRVWTLLDVVGPNPQGRFSHVAVLAGNDIAVYGGCGEDEQPLNEFMVLCLKADQLSEGSPLRRYVKNKHGLVDTRGKDGLKDVVEGSRHERGACGSEGKNDECNLRLIDPIGGNTGCRWKEEFLNTAKRNCLDMKAESRISRCPLSIPSINEADSLHKPGLSTILNTSASKSDSHSELQQRMRLRKVPWPYIENMVAHASENSLELPEGGFSAARNWSKYHTNLKRRKTSHLVRKLEGVDSEPDDHSPPISDHSSPSQTDPEQIRQKLHAMATNSKPLQPHFTMLLPQQPPGTLACSKYQARRYSQKFRQHKQHSHLGPQLFSIERQRMLRIPTLQLHALQKVSLPVYEAQSAHLKPVAVEHCAQDSTVRTLLQQRQAASSITGDEHQKQTNCRLKCLPNLVGSEVRGCVDGAFDSGYLMTAQLNGQVFRGLLFPHSSSSGIAVVNVPASNHDHVRPTVLAAHQPSVVIPSTVAQQGSSNLTPIGYPVFPVVHLTNSTLTAGANCVCFTANSGAETCTTNKLPNTTSISCSSVTTALKEIQRATESDVHNNIRKNGTLQVSVVGGTRANDDVHGETYHVHTGSTQANMEMVGNVSCVVRGQARSWVWQPPPGTYHPTMGHVGDNIQFVAASSSPGVAHTVNEVQTYVPTRAALWVGQNSGGDSVADIQAAVTLAAPTLSTPAASNPTS</sequence>
<evidence type="ECO:0000313" key="2">
    <source>
        <dbReference type="Proteomes" id="UP001162992"/>
    </source>
</evidence>
<proteinExistence type="predicted"/>
<comment type="caution">
    <text evidence="1">The sequence shown here is derived from an EMBL/GenBank/DDBJ whole genome shotgun (WGS) entry which is preliminary data.</text>
</comment>
<accession>A0ACC2C830</accession>
<gene>
    <name evidence="1" type="ORF">O6H91_11G036400</name>
</gene>